<keyword evidence="4" id="KW-0600">Photoreceptor protein</keyword>
<feature type="domain" description="G-protein coupled receptors family 1 profile" evidence="19">
    <location>
        <begin position="52"/>
        <end position="144"/>
    </location>
</feature>
<keyword evidence="6 17" id="KW-0812">Transmembrane</keyword>
<keyword evidence="12" id="KW-1015">Disulfide bond</keyword>
<sequence length="144" mass="16407">PGSERRMLAWNVPPEELKYIPSHWLNYEEPQQSMHYLLGMMYIFFMCMSLVGNGLVIWIFLSAKSLRTPSNILVVNLALCDFFMMAKTPVFIYNSFSQGYAMGHLGCQIYGVIGSYTGIGTSTTNAFIAYDRYNVITRPMEGKM</sequence>
<dbReference type="InterPro" id="IPR017452">
    <property type="entry name" value="GPCR_Rhodpsn_7TM"/>
</dbReference>
<keyword evidence="8 18" id="KW-1133">Transmembrane helix</keyword>
<feature type="transmembrane region" description="Helical" evidence="18">
    <location>
        <begin position="73"/>
        <end position="96"/>
    </location>
</feature>
<keyword evidence="7" id="KW-0681">Retinal protein</keyword>
<comment type="subcellular location">
    <subcellularLocation>
        <location evidence="2">Membrane</location>
        <topology evidence="2">Multi-pass membrane protein</topology>
    </subcellularLocation>
</comment>
<protein>
    <recommendedName>
        <fullName evidence="19">G-protein coupled receptors family 1 profile domain-containing protein</fullName>
    </recommendedName>
</protein>
<feature type="transmembrane region" description="Helical" evidence="18">
    <location>
        <begin position="36"/>
        <end position="61"/>
    </location>
</feature>
<dbReference type="PRINTS" id="PR00577">
    <property type="entry name" value="OPSINRH3RH4"/>
</dbReference>
<dbReference type="PROSITE" id="PS50262">
    <property type="entry name" value="G_PROTEIN_RECEP_F1_2"/>
    <property type="match status" value="1"/>
</dbReference>
<dbReference type="PROSITE" id="PS00237">
    <property type="entry name" value="G_PROTEIN_RECEP_F1_1"/>
    <property type="match status" value="1"/>
</dbReference>
<evidence type="ECO:0000256" key="13">
    <source>
        <dbReference type="ARBA" id="ARBA00023170"/>
    </source>
</evidence>
<keyword evidence="5" id="KW-0716">Sensory transduction</keyword>
<evidence type="ECO:0000313" key="21">
    <source>
        <dbReference type="Proteomes" id="UP000015102"/>
    </source>
</evidence>
<dbReference type="Pfam" id="PF00001">
    <property type="entry name" value="7tm_1"/>
    <property type="match status" value="1"/>
</dbReference>
<dbReference type="OMA" id="VICIFSR"/>
<dbReference type="HOGENOM" id="CLU_1801307_0_0_1"/>
<evidence type="ECO:0000256" key="1">
    <source>
        <dbReference type="ARBA" id="ARBA00002881"/>
    </source>
</evidence>
<dbReference type="GO" id="GO:0008020">
    <property type="term" value="F:G protein-coupled photoreceptor activity"/>
    <property type="evidence" value="ECO:0007669"/>
    <property type="project" value="UniProtKB-ARBA"/>
</dbReference>
<dbReference type="Proteomes" id="UP000015102">
    <property type="component" value="Unassembled WGS sequence"/>
</dbReference>
<proteinExistence type="inferred from homology"/>
<evidence type="ECO:0000256" key="17">
    <source>
        <dbReference type="RuleBase" id="RU000688"/>
    </source>
</evidence>
<dbReference type="PRINTS" id="PR00237">
    <property type="entry name" value="GPCRRHODOPSN"/>
</dbReference>
<dbReference type="EnsemblMetazoa" id="MESCA012444-RA">
    <property type="protein sequence ID" value="MESCA012444-PA"/>
    <property type="gene ID" value="MESCA012444"/>
</dbReference>
<name>T1H6W2_MEGSC</name>
<dbReference type="InterPro" id="IPR001760">
    <property type="entry name" value="Opsin"/>
</dbReference>
<evidence type="ECO:0000256" key="7">
    <source>
        <dbReference type="ARBA" id="ARBA00022925"/>
    </source>
</evidence>
<evidence type="ECO:0000256" key="2">
    <source>
        <dbReference type="ARBA" id="ARBA00004141"/>
    </source>
</evidence>
<keyword evidence="9" id="KW-0157">Chromophore</keyword>
<keyword evidence="13 17" id="KW-0675">Receptor</keyword>
<evidence type="ECO:0000256" key="9">
    <source>
        <dbReference type="ARBA" id="ARBA00022991"/>
    </source>
</evidence>
<dbReference type="GO" id="GO:0007602">
    <property type="term" value="P:phototransduction"/>
    <property type="evidence" value="ECO:0007669"/>
    <property type="project" value="UniProtKB-KW"/>
</dbReference>
<evidence type="ECO:0000256" key="12">
    <source>
        <dbReference type="ARBA" id="ARBA00023157"/>
    </source>
</evidence>
<keyword evidence="21" id="KW-1185">Reference proteome</keyword>
<evidence type="ECO:0000256" key="14">
    <source>
        <dbReference type="ARBA" id="ARBA00023180"/>
    </source>
</evidence>
<evidence type="ECO:0000313" key="20">
    <source>
        <dbReference type="EnsemblMetazoa" id="MESCA012444-PA"/>
    </source>
</evidence>
<evidence type="ECO:0000256" key="11">
    <source>
        <dbReference type="ARBA" id="ARBA00023136"/>
    </source>
</evidence>
<evidence type="ECO:0000256" key="6">
    <source>
        <dbReference type="ARBA" id="ARBA00022692"/>
    </source>
</evidence>
<reference evidence="21" key="1">
    <citation type="submission" date="2013-02" db="EMBL/GenBank/DDBJ databases">
        <authorList>
            <person name="Hughes D."/>
        </authorList>
    </citation>
    <scope>NUCLEOTIDE SEQUENCE</scope>
    <source>
        <strain>Durham</strain>
        <strain evidence="21">NC isolate 2 -- Noor lab</strain>
    </source>
</reference>
<comment type="function">
    <text evidence="1">Visual pigments are the light-absorbing molecules that mediate vision. They consist of an apoprotein, opsin, covalently linked to cis-retinal.</text>
</comment>
<evidence type="ECO:0000256" key="8">
    <source>
        <dbReference type="ARBA" id="ARBA00022989"/>
    </source>
</evidence>
<dbReference type="AlphaFoldDB" id="T1H6W2"/>
<keyword evidence="16" id="KW-0844">Vision</keyword>
<dbReference type="SUPFAM" id="SSF81321">
    <property type="entry name" value="Family A G protein-coupled receptor-like"/>
    <property type="match status" value="1"/>
</dbReference>
<dbReference type="STRING" id="36166.T1H6W2"/>
<feature type="transmembrane region" description="Helical" evidence="18">
    <location>
        <begin position="108"/>
        <end position="130"/>
    </location>
</feature>
<reference evidence="20" key="2">
    <citation type="submission" date="2015-06" db="UniProtKB">
        <authorList>
            <consortium name="EnsemblMetazoa"/>
        </authorList>
    </citation>
    <scope>IDENTIFICATION</scope>
</reference>
<dbReference type="InterPro" id="IPR050125">
    <property type="entry name" value="GPCR_opsins"/>
</dbReference>
<comment type="similarity">
    <text evidence="3 17">Belongs to the G-protein coupled receptor 1 family.</text>
</comment>
<evidence type="ECO:0000259" key="19">
    <source>
        <dbReference type="PROSITE" id="PS50262"/>
    </source>
</evidence>
<evidence type="ECO:0000256" key="16">
    <source>
        <dbReference type="ARBA" id="ARBA00023305"/>
    </source>
</evidence>
<organism evidence="20 21">
    <name type="scientific">Megaselia scalaris</name>
    <name type="common">Humpbacked fly</name>
    <name type="synonym">Phora scalaris</name>
    <dbReference type="NCBI Taxonomy" id="36166"/>
    <lineage>
        <taxon>Eukaryota</taxon>
        <taxon>Metazoa</taxon>
        <taxon>Ecdysozoa</taxon>
        <taxon>Arthropoda</taxon>
        <taxon>Hexapoda</taxon>
        <taxon>Insecta</taxon>
        <taxon>Pterygota</taxon>
        <taxon>Neoptera</taxon>
        <taxon>Endopterygota</taxon>
        <taxon>Diptera</taxon>
        <taxon>Brachycera</taxon>
        <taxon>Muscomorpha</taxon>
        <taxon>Platypezoidea</taxon>
        <taxon>Phoridae</taxon>
        <taxon>Megaseliini</taxon>
        <taxon>Megaselia</taxon>
    </lineage>
</organism>
<keyword evidence="14" id="KW-0325">Glycoprotein</keyword>
<dbReference type="InterPro" id="IPR000276">
    <property type="entry name" value="GPCR_Rhodpsn"/>
</dbReference>
<keyword evidence="15 17" id="KW-0807">Transducer</keyword>
<evidence type="ECO:0000256" key="3">
    <source>
        <dbReference type="ARBA" id="ARBA00010663"/>
    </source>
</evidence>
<dbReference type="GO" id="GO:0007601">
    <property type="term" value="P:visual perception"/>
    <property type="evidence" value="ECO:0007669"/>
    <property type="project" value="UniProtKB-KW"/>
</dbReference>
<evidence type="ECO:0000256" key="10">
    <source>
        <dbReference type="ARBA" id="ARBA00023040"/>
    </source>
</evidence>
<evidence type="ECO:0000256" key="5">
    <source>
        <dbReference type="ARBA" id="ARBA00022606"/>
    </source>
</evidence>
<evidence type="ECO:0000256" key="15">
    <source>
        <dbReference type="ARBA" id="ARBA00023224"/>
    </source>
</evidence>
<dbReference type="GO" id="GO:0016020">
    <property type="term" value="C:membrane"/>
    <property type="evidence" value="ECO:0007669"/>
    <property type="project" value="UniProtKB-SubCell"/>
</dbReference>
<dbReference type="Gene3D" id="1.20.1070.10">
    <property type="entry name" value="Rhodopsin 7-helix transmembrane proteins"/>
    <property type="match status" value="1"/>
</dbReference>
<evidence type="ECO:0000256" key="18">
    <source>
        <dbReference type="SAM" id="Phobius"/>
    </source>
</evidence>
<evidence type="ECO:0000256" key="4">
    <source>
        <dbReference type="ARBA" id="ARBA00022543"/>
    </source>
</evidence>
<accession>T1H6W2</accession>
<keyword evidence="11 18" id="KW-0472">Membrane</keyword>
<dbReference type="PANTHER" id="PTHR24240">
    <property type="entry name" value="OPSIN"/>
    <property type="match status" value="1"/>
</dbReference>
<keyword evidence="10 17" id="KW-0297">G-protein coupled receptor</keyword>